<evidence type="ECO:0000313" key="2">
    <source>
        <dbReference type="EMBL" id="PRQ09223.1"/>
    </source>
</evidence>
<reference evidence="2 3" key="1">
    <citation type="submission" date="2018-03" db="EMBL/GenBank/DDBJ databases">
        <title>Draft Genome Sequences of the Obligatory Marine Myxobacteria Enhygromyxa salina SWB007.</title>
        <authorList>
            <person name="Poehlein A."/>
            <person name="Moghaddam J.A."/>
            <person name="Harms H."/>
            <person name="Alanjari M."/>
            <person name="Koenig G.M."/>
            <person name="Daniel R."/>
            <person name="Schaeberle T.F."/>
        </authorList>
    </citation>
    <scope>NUCLEOTIDE SEQUENCE [LARGE SCALE GENOMIC DNA]</scope>
    <source>
        <strain evidence="2 3">SWB007</strain>
    </source>
</reference>
<evidence type="ECO:0000313" key="3">
    <source>
        <dbReference type="Proteomes" id="UP000238823"/>
    </source>
</evidence>
<dbReference type="EMBL" id="PVNL01000030">
    <property type="protein sequence ID" value="PRQ09223.1"/>
    <property type="molecule type" value="Genomic_DNA"/>
</dbReference>
<proteinExistence type="predicted"/>
<dbReference type="AlphaFoldDB" id="A0A2S9YVW2"/>
<accession>A0A2S9YVW2</accession>
<protein>
    <submittedName>
        <fullName evidence="2">FAD dependent oxidoreductase</fullName>
    </submittedName>
</protein>
<dbReference type="Gene3D" id="3.50.50.60">
    <property type="entry name" value="FAD/NAD(P)-binding domain"/>
    <property type="match status" value="1"/>
</dbReference>
<dbReference type="Proteomes" id="UP000238823">
    <property type="component" value="Unassembled WGS sequence"/>
</dbReference>
<dbReference type="PANTHER" id="PTHR43747:SF1">
    <property type="entry name" value="SLR1998 PROTEIN"/>
    <property type="match status" value="1"/>
</dbReference>
<feature type="domain" description="FAD dependent oxidoreductase" evidence="1">
    <location>
        <begin position="20"/>
        <end position="310"/>
    </location>
</feature>
<name>A0A2S9YVW2_9BACT</name>
<dbReference type="Pfam" id="PF01266">
    <property type="entry name" value="DAO"/>
    <property type="match status" value="1"/>
</dbReference>
<dbReference type="OrthoDB" id="103324at2"/>
<evidence type="ECO:0000259" key="1">
    <source>
        <dbReference type="Pfam" id="PF01266"/>
    </source>
</evidence>
<dbReference type="SUPFAM" id="SSF51905">
    <property type="entry name" value="FAD/NAD(P)-binding domain"/>
    <property type="match status" value="1"/>
</dbReference>
<dbReference type="InterPro" id="IPR050816">
    <property type="entry name" value="Flavin-dep_Halogenase_NPB"/>
</dbReference>
<dbReference type="PANTHER" id="PTHR43747">
    <property type="entry name" value="FAD-BINDING PROTEIN"/>
    <property type="match status" value="1"/>
</dbReference>
<dbReference type="InterPro" id="IPR006076">
    <property type="entry name" value="FAD-dep_OxRdtase"/>
</dbReference>
<gene>
    <name evidence="2" type="ORF">ENSA7_12130</name>
</gene>
<comment type="caution">
    <text evidence="2">The sequence shown here is derived from an EMBL/GenBank/DDBJ whole genome shotgun (WGS) entry which is preliminary data.</text>
</comment>
<organism evidence="2 3">
    <name type="scientific">Enhygromyxa salina</name>
    <dbReference type="NCBI Taxonomy" id="215803"/>
    <lineage>
        <taxon>Bacteria</taxon>
        <taxon>Pseudomonadati</taxon>
        <taxon>Myxococcota</taxon>
        <taxon>Polyangia</taxon>
        <taxon>Nannocystales</taxon>
        <taxon>Nannocystaceae</taxon>
        <taxon>Enhygromyxa</taxon>
    </lineage>
</organism>
<dbReference type="InterPro" id="IPR036188">
    <property type="entry name" value="FAD/NAD-bd_sf"/>
</dbReference>
<sequence length="596" mass="66143">MIAAPRRSGLWYAPAVRSFDVAVIGGGIAGLCFARHLLRARPSTTVAIIDRRRLPADPTQRAVGESTSEIAAWYLARRLGLRDLLERDHVIKFGLRFWLRDPADPAAIERRVEFGPMSVPPLMLERGATVTPPLEPHAYQLHRGRLEAALARMLEADGAELLGATEVVGVTVSRTFSEVELRRDGETSSLRCRFIVDASATGELTRTHLGPRARERQLPHELAAAWWWVEARLDPASWADAAVNARCSPELRWRSTHHFVGRHYWSWVIPLSDGSTSVGIVADAASLDVDDPAPLADQLRAVLEREEPQLTAKLADHPNTSSRAIAARPRARCFDAPLQDRWLVTGAALAFMDPLYSPAHDLTALVHELAVPAIVAELDGTPTSEQSRAQINASVARIVDYYATIYLDGWPVLATAKLAAIKITWDQLSYFGWLCPLVMSQRLRDPLTMQRLRPHGERVHLLNERVQALLRRWVRLRPGSDQPSASGREIDLGRLRTVMDRFLALESLAIGDTAITLEQLERHTARAVELLEGLALAILERACVDLGLDLPSGPLDPYCVGLDPERWGADGLFGTRRARDHSAEARADLDYLWGEQ</sequence>